<accession>A0AAN9QNR5</accession>
<gene>
    <name evidence="1" type="ORF">VNO80_25202</name>
</gene>
<name>A0AAN9QNR5_PHACN</name>
<reference evidence="1 2" key="1">
    <citation type="submission" date="2024-01" db="EMBL/GenBank/DDBJ databases">
        <title>The genomes of 5 underutilized Papilionoideae crops provide insights into root nodulation and disease resistanc.</title>
        <authorList>
            <person name="Jiang F."/>
        </authorList>
    </citation>
    <scope>NUCLEOTIDE SEQUENCE [LARGE SCALE GENOMIC DNA]</scope>
    <source>
        <strain evidence="1">JINMINGXINNONG_FW02</strain>
        <tissue evidence="1">Leaves</tissue>
    </source>
</reference>
<sequence length="101" mass="11726">MCLEWLGSSLVLHCDAQLHFKMFKPLGLKHAIIRCWGGIWVGIVSKIRNHRNRVVFENGGVDLVEVFTVVQRKTWSWVTVKERLADFSYSDWCLEPLCCMS</sequence>
<comment type="caution">
    <text evidence="1">The sequence shown here is derived from an EMBL/GenBank/DDBJ whole genome shotgun (WGS) entry which is preliminary data.</text>
</comment>
<dbReference type="EMBL" id="JAYMYR010000009">
    <property type="protein sequence ID" value="KAK7342257.1"/>
    <property type="molecule type" value="Genomic_DNA"/>
</dbReference>
<protein>
    <submittedName>
        <fullName evidence="1">Uncharacterized protein</fullName>
    </submittedName>
</protein>
<dbReference type="Proteomes" id="UP001374584">
    <property type="component" value="Unassembled WGS sequence"/>
</dbReference>
<evidence type="ECO:0000313" key="1">
    <source>
        <dbReference type="EMBL" id="KAK7342257.1"/>
    </source>
</evidence>
<proteinExistence type="predicted"/>
<organism evidence="1 2">
    <name type="scientific">Phaseolus coccineus</name>
    <name type="common">Scarlet runner bean</name>
    <name type="synonym">Phaseolus multiflorus</name>
    <dbReference type="NCBI Taxonomy" id="3886"/>
    <lineage>
        <taxon>Eukaryota</taxon>
        <taxon>Viridiplantae</taxon>
        <taxon>Streptophyta</taxon>
        <taxon>Embryophyta</taxon>
        <taxon>Tracheophyta</taxon>
        <taxon>Spermatophyta</taxon>
        <taxon>Magnoliopsida</taxon>
        <taxon>eudicotyledons</taxon>
        <taxon>Gunneridae</taxon>
        <taxon>Pentapetalae</taxon>
        <taxon>rosids</taxon>
        <taxon>fabids</taxon>
        <taxon>Fabales</taxon>
        <taxon>Fabaceae</taxon>
        <taxon>Papilionoideae</taxon>
        <taxon>50 kb inversion clade</taxon>
        <taxon>NPAAA clade</taxon>
        <taxon>indigoferoid/millettioid clade</taxon>
        <taxon>Phaseoleae</taxon>
        <taxon>Phaseolus</taxon>
    </lineage>
</organism>
<evidence type="ECO:0000313" key="2">
    <source>
        <dbReference type="Proteomes" id="UP001374584"/>
    </source>
</evidence>
<dbReference type="AlphaFoldDB" id="A0AAN9QNR5"/>
<keyword evidence="2" id="KW-1185">Reference proteome</keyword>